<keyword evidence="4" id="KW-0274">FAD</keyword>
<comment type="similarity">
    <text evidence="2">Belongs to the oxygen-dependent FAD-linked oxidoreductase family.</text>
</comment>
<accession>A0ABW9DBU0</accession>
<keyword evidence="8" id="KW-1185">Reference proteome</keyword>
<dbReference type="InterPro" id="IPR016169">
    <property type="entry name" value="FAD-bd_PCMH_sub2"/>
</dbReference>
<dbReference type="SUPFAM" id="SSF56176">
    <property type="entry name" value="FAD-binding/transporter-associated domain-like"/>
    <property type="match status" value="1"/>
</dbReference>
<dbReference type="PANTHER" id="PTHR42973:SF39">
    <property type="entry name" value="FAD-BINDING PCMH-TYPE DOMAIN-CONTAINING PROTEIN"/>
    <property type="match status" value="1"/>
</dbReference>
<dbReference type="Pfam" id="PF01565">
    <property type="entry name" value="FAD_binding_4"/>
    <property type="match status" value="1"/>
</dbReference>
<sequence>MCAFDRRTLLKGALAAPWFGASWRALAQKQTQTQTLAQGAANAQADKTMEASEAAGPTLRRVRPGDPAWPSTDAWQQLNAAVNGRLSVVRSPLAVCAEAPASEACADEFKRLKNPFYIGDTPALTQTCGWLDAWTSAPSAYVVAAGEAQDIASAVDFARRHRLRLVVKGGGHSYQGTSNAADSLMVWTHAMRGITSHDAFVPDGCAGRVKPETAVTIGAGALWGHVYAAVSAQSGRYVQGGGCLTVGVAGLVQSGGFGSFSKRFGSAAAGLLQAEIVTADGEVRTVNACTHPDLFWALKGGGGGSFGVVTQLTLRTHELPDQVGVVNATVKASSETAFRALVGEFIAFSAASLINPHWGETVAFRSDNTLRISMVFQGLDRDTATRVWQPFFDWVANGDHGCTTTTPQVLTASARHFWDPAFLAQHVPGALTVDDRPGADPGNVFWTDNLVDAGQYLYGYTSTWLPASLLAPVRRGDLADTLVQTSRRWSVTLHFNKGLAGAPADALNATRQTATHPAVLDAFALAIIADLGAPAFPGIAGHEPDVRNGRRSATSIAQATQILRTIVPDPGTYLSESDFFESDWQRAYWGKHHARLAAVKRQYDPDGLFFVHHGVGSEAWSADGMTRVDGARTEPTSSRV</sequence>
<dbReference type="EMBL" id="JAQQBZ010000020">
    <property type="protein sequence ID" value="MFM0596231.1"/>
    <property type="molecule type" value="Genomic_DNA"/>
</dbReference>
<protein>
    <submittedName>
        <fullName evidence="7">FAD-binding oxidoreductase</fullName>
    </submittedName>
</protein>
<dbReference type="InterPro" id="IPR006094">
    <property type="entry name" value="Oxid_FAD_bind_N"/>
</dbReference>
<evidence type="ECO:0000313" key="8">
    <source>
        <dbReference type="Proteomes" id="UP001629367"/>
    </source>
</evidence>
<keyword evidence="5" id="KW-0560">Oxidoreductase</keyword>
<evidence type="ECO:0000256" key="2">
    <source>
        <dbReference type="ARBA" id="ARBA00005466"/>
    </source>
</evidence>
<dbReference type="InterPro" id="IPR012951">
    <property type="entry name" value="BBE"/>
</dbReference>
<dbReference type="Gene3D" id="3.30.465.10">
    <property type="match status" value="2"/>
</dbReference>
<dbReference type="InterPro" id="IPR016166">
    <property type="entry name" value="FAD-bd_PCMH"/>
</dbReference>
<dbReference type="InterPro" id="IPR050416">
    <property type="entry name" value="FAD-linked_Oxidoreductase"/>
</dbReference>
<organism evidence="7 8">
    <name type="scientific">Paraburkholderia dilworthii</name>
    <dbReference type="NCBI Taxonomy" id="948106"/>
    <lineage>
        <taxon>Bacteria</taxon>
        <taxon>Pseudomonadati</taxon>
        <taxon>Pseudomonadota</taxon>
        <taxon>Betaproteobacteria</taxon>
        <taxon>Burkholderiales</taxon>
        <taxon>Burkholderiaceae</taxon>
        <taxon>Paraburkholderia</taxon>
    </lineage>
</organism>
<feature type="domain" description="FAD-binding PCMH-type" evidence="6">
    <location>
        <begin position="134"/>
        <end position="319"/>
    </location>
</feature>
<evidence type="ECO:0000256" key="3">
    <source>
        <dbReference type="ARBA" id="ARBA00022630"/>
    </source>
</evidence>
<evidence type="ECO:0000313" key="7">
    <source>
        <dbReference type="EMBL" id="MFM0596231.1"/>
    </source>
</evidence>
<dbReference type="RefSeq" id="WP_408216082.1">
    <property type="nucleotide sequence ID" value="NZ_JAQQBZ010000020.1"/>
</dbReference>
<evidence type="ECO:0000256" key="5">
    <source>
        <dbReference type="ARBA" id="ARBA00023002"/>
    </source>
</evidence>
<evidence type="ECO:0000256" key="1">
    <source>
        <dbReference type="ARBA" id="ARBA00001974"/>
    </source>
</evidence>
<dbReference type="InterPro" id="IPR036318">
    <property type="entry name" value="FAD-bd_PCMH-like_sf"/>
</dbReference>
<dbReference type="Pfam" id="PF08031">
    <property type="entry name" value="BBE"/>
    <property type="match status" value="1"/>
</dbReference>
<keyword evidence="3" id="KW-0285">Flavoprotein</keyword>
<evidence type="ECO:0000256" key="4">
    <source>
        <dbReference type="ARBA" id="ARBA00022827"/>
    </source>
</evidence>
<proteinExistence type="inferred from homology"/>
<comment type="cofactor">
    <cofactor evidence="1">
        <name>FAD</name>
        <dbReference type="ChEBI" id="CHEBI:57692"/>
    </cofactor>
</comment>
<evidence type="ECO:0000259" key="6">
    <source>
        <dbReference type="PROSITE" id="PS51387"/>
    </source>
</evidence>
<dbReference type="PROSITE" id="PS51387">
    <property type="entry name" value="FAD_PCMH"/>
    <property type="match status" value="1"/>
</dbReference>
<dbReference type="Proteomes" id="UP001629367">
    <property type="component" value="Unassembled WGS sequence"/>
</dbReference>
<name>A0ABW9DBU0_9BURK</name>
<comment type="caution">
    <text evidence="7">The sequence shown here is derived from an EMBL/GenBank/DDBJ whole genome shotgun (WGS) entry which is preliminary data.</text>
</comment>
<reference evidence="7 8" key="1">
    <citation type="journal article" date="2024" name="Chem. Sci.">
        <title>Discovery of megapolipeptins by genome mining of a Burkholderiales bacteria collection.</title>
        <authorList>
            <person name="Paulo B.S."/>
            <person name="Recchia M.J.J."/>
            <person name="Lee S."/>
            <person name="Fergusson C.H."/>
            <person name="Romanowski S.B."/>
            <person name="Hernandez A."/>
            <person name="Krull N."/>
            <person name="Liu D.Y."/>
            <person name="Cavanagh H."/>
            <person name="Bos A."/>
            <person name="Gray C.A."/>
            <person name="Murphy B.T."/>
            <person name="Linington R.G."/>
            <person name="Eustaquio A.S."/>
        </authorList>
    </citation>
    <scope>NUCLEOTIDE SEQUENCE [LARGE SCALE GENOMIC DNA]</scope>
    <source>
        <strain evidence="7 8">RL17-335-BIF-A</strain>
    </source>
</reference>
<gene>
    <name evidence="7" type="ORF">PQQ68_24695</name>
</gene>
<dbReference type="PANTHER" id="PTHR42973">
    <property type="entry name" value="BINDING OXIDOREDUCTASE, PUTATIVE (AFU_ORTHOLOGUE AFUA_1G17690)-RELATED"/>
    <property type="match status" value="1"/>
</dbReference>